<dbReference type="AlphaFoldDB" id="A0A9N9IBA7"/>
<proteinExistence type="predicted"/>
<protein>
    <submittedName>
        <fullName evidence="1">21474_t:CDS:1</fullName>
    </submittedName>
</protein>
<gene>
    <name evidence="1" type="ORF">CPELLU_LOCUS13323</name>
</gene>
<evidence type="ECO:0000313" key="2">
    <source>
        <dbReference type="Proteomes" id="UP000789759"/>
    </source>
</evidence>
<organism evidence="1 2">
    <name type="scientific">Cetraspora pellucida</name>
    <dbReference type="NCBI Taxonomy" id="1433469"/>
    <lineage>
        <taxon>Eukaryota</taxon>
        <taxon>Fungi</taxon>
        <taxon>Fungi incertae sedis</taxon>
        <taxon>Mucoromycota</taxon>
        <taxon>Glomeromycotina</taxon>
        <taxon>Glomeromycetes</taxon>
        <taxon>Diversisporales</taxon>
        <taxon>Gigasporaceae</taxon>
        <taxon>Cetraspora</taxon>
    </lineage>
</organism>
<comment type="caution">
    <text evidence="1">The sequence shown here is derived from an EMBL/GenBank/DDBJ whole genome shotgun (WGS) entry which is preliminary data.</text>
</comment>
<keyword evidence="2" id="KW-1185">Reference proteome</keyword>
<reference evidence="1" key="1">
    <citation type="submission" date="2021-06" db="EMBL/GenBank/DDBJ databases">
        <authorList>
            <person name="Kallberg Y."/>
            <person name="Tangrot J."/>
            <person name="Rosling A."/>
        </authorList>
    </citation>
    <scope>NUCLEOTIDE SEQUENCE</scope>
    <source>
        <strain evidence="1">FL966</strain>
    </source>
</reference>
<sequence>DENFLNNTSLNRSSNAITILLVDFNAIALPPVDSNIDITLSPVDSNTSITL</sequence>
<name>A0A9N9IBA7_9GLOM</name>
<accession>A0A9N9IBA7</accession>
<dbReference type="Proteomes" id="UP000789759">
    <property type="component" value="Unassembled WGS sequence"/>
</dbReference>
<feature type="non-terminal residue" evidence="1">
    <location>
        <position position="1"/>
    </location>
</feature>
<evidence type="ECO:0000313" key="1">
    <source>
        <dbReference type="EMBL" id="CAG8728354.1"/>
    </source>
</evidence>
<dbReference type="EMBL" id="CAJVQA010014015">
    <property type="protein sequence ID" value="CAG8728354.1"/>
    <property type="molecule type" value="Genomic_DNA"/>
</dbReference>